<protein>
    <submittedName>
        <fullName evidence="3">TetR/AcrR family transcriptional regulator</fullName>
    </submittedName>
</protein>
<dbReference type="Gene3D" id="1.10.357.10">
    <property type="entry name" value="Tetracycline Repressor, domain 2"/>
    <property type="match status" value="1"/>
</dbReference>
<evidence type="ECO:0000256" key="1">
    <source>
        <dbReference type="ARBA" id="ARBA00023125"/>
    </source>
</evidence>
<comment type="caution">
    <text evidence="3">The sequence shown here is derived from an EMBL/GenBank/DDBJ whole genome shotgun (WGS) entry which is preliminary data.</text>
</comment>
<dbReference type="Pfam" id="PF00440">
    <property type="entry name" value="TetR_N"/>
    <property type="match status" value="1"/>
</dbReference>
<keyword evidence="1" id="KW-0238">DNA-binding</keyword>
<dbReference type="RefSeq" id="WP_345677011.1">
    <property type="nucleotide sequence ID" value="NZ_BAABHS010000014.1"/>
</dbReference>
<evidence type="ECO:0000259" key="2">
    <source>
        <dbReference type="Pfam" id="PF00440"/>
    </source>
</evidence>
<evidence type="ECO:0000313" key="4">
    <source>
        <dbReference type="Proteomes" id="UP001500466"/>
    </source>
</evidence>
<feature type="domain" description="HTH tetR-type" evidence="2">
    <location>
        <begin position="31"/>
        <end position="77"/>
    </location>
</feature>
<keyword evidence="4" id="KW-1185">Reference proteome</keyword>
<proteinExistence type="predicted"/>
<dbReference type="EMBL" id="BAABHS010000014">
    <property type="protein sequence ID" value="GAA4970999.1"/>
    <property type="molecule type" value="Genomic_DNA"/>
</dbReference>
<name>A0ABP9HHW5_9ACTN</name>
<accession>A0ABP9HHW5</accession>
<dbReference type="Proteomes" id="UP001500466">
    <property type="component" value="Unassembled WGS sequence"/>
</dbReference>
<gene>
    <name evidence="3" type="ORF">GCM10023205_40860</name>
</gene>
<organism evidence="3 4">
    <name type="scientific">Yinghuangia aomiensis</name>
    <dbReference type="NCBI Taxonomy" id="676205"/>
    <lineage>
        <taxon>Bacteria</taxon>
        <taxon>Bacillati</taxon>
        <taxon>Actinomycetota</taxon>
        <taxon>Actinomycetes</taxon>
        <taxon>Kitasatosporales</taxon>
        <taxon>Streptomycetaceae</taxon>
        <taxon>Yinghuangia</taxon>
    </lineage>
</organism>
<evidence type="ECO:0000313" key="3">
    <source>
        <dbReference type="EMBL" id="GAA4970999.1"/>
    </source>
</evidence>
<reference evidence="4" key="1">
    <citation type="journal article" date="2019" name="Int. J. Syst. Evol. Microbiol.">
        <title>The Global Catalogue of Microorganisms (GCM) 10K type strain sequencing project: providing services to taxonomists for standard genome sequencing and annotation.</title>
        <authorList>
            <consortium name="The Broad Institute Genomics Platform"/>
            <consortium name="The Broad Institute Genome Sequencing Center for Infectious Disease"/>
            <person name="Wu L."/>
            <person name="Ma J."/>
        </authorList>
    </citation>
    <scope>NUCLEOTIDE SEQUENCE [LARGE SCALE GENOMIC DNA]</scope>
    <source>
        <strain evidence="4">JCM 17986</strain>
    </source>
</reference>
<dbReference type="InterPro" id="IPR001647">
    <property type="entry name" value="HTH_TetR"/>
</dbReference>
<dbReference type="SUPFAM" id="SSF46689">
    <property type="entry name" value="Homeodomain-like"/>
    <property type="match status" value="1"/>
</dbReference>
<dbReference type="InterPro" id="IPR009057">
    <property type="entry name" value="Homeodomain-like_sf"/>
</dbReference>
<sequence length="247" mass="27039">MSEPPTNLDTALDSLDAVGSGRGAAARLGMIEVAERLFAERGVNGVSLREIGTQAGQRNTAAARYHFGSKEALVDAIFRYRMEPINNRRLAFLDELDRDGRGHDLRELVEAYIYPLAETVGDPGRPTWYLRFSMNAGLLEGIAATDLGREAWTRGVHVVRTRLAALFTAGPDPLPAELVDERWSRLAGYVAHALANRETLIQYGRATTLTDRQVFLSDLTDTAVALAAAPSSAETRAALHRHRRTAS</sequence>